<dbReference type="GO" id="GO:0030246">
    <property type="term" value="F:carbohydrate binding"/>
    <property type="evidence" value="ECO:0007669"/>
    <property type="project" value="UniProtKB-KW"/>
</dbReference>
<evidence type="ECO:0000256" key="3">
    <source>
        <dbReference type="SAM" id="SignalP"/>
    </source>
</evidence>
<feature type="domain" description="SUEL-type lectin" evidence="4">
    <location>
        <begin position="122"/>
        <end position="213"/>
    </location>
</feature>
<dbReference type="FunFam" id="2.60.120.740:FF:000001">
    <property type="entry name" value="Adhesion G protein-coupled receptor L2"/>
    <property type="match status" value="1"/>
</dbReference>
<dbReference type="AlphaFoldDB" id="A0AAW1DRC4"/>
<dbReference type="Proteomes" id="UP001461498">
    <property type="component" value="Unassembled WGS sequence"/>
</dbReference>
<protein>
    <recommendedName>
        <fullName evidence="4">SUEL-type lectin domain-containing protein</fullName>
    </recommendedName>
</protein>
<evidence type="ECO:0000313" key="5">
    <source>
        <dbReference type="EMBL" id="KAK9512858.1"/>
    </source>
</evidence>
<dbReference type="EMBL" id="JAPXFL010000001">
    <property type="protein sequence ID" value="KAK9512858.1"/>
    <property type="molecule type" value="Genomic_DNA"/>
</dbReference>
<comment type="similarity">
    <text evidence="1">Belongs to the G-protein coupled receptor 2 family. LN-TM7 subfamily.</text>
</comment>
<feature type="chain" id="PRO_5043687938" description="SUEL-type lectin domain-containing protein" evidence="3">
    <location>
        <begin position="20"/>
        <end position="217"/>
    </location>
</feature>
<proteinExistence type="inferred from homology"/>
<organism evidence="5 6">
    <name type="scientific">Rhynocoris fuscipes</name>
    <dbReference type="NCBI Taxonomy" id="488301"/>
    <lineage>
        <taxon>Eukaryota</taxon>
        <taxon>Metazoa</taxon>
        <taxon>Ecdysozoa</taxon>
        <taxon>Arthropoda</taxon>
        <taxon>Hexapoda</taxon>
        <taxon>Insecta</taxon>
        <taxon>Pterygota</taxon>
        <taxon>Neoptera</taxon>
        <taxon>Paraneoptera</taxon>
        <taxon>Hemiptera</taxon>
        <taxon>Heteroptera</taxon>
        <taxon>Panheteroptera</taxon>
        <taxon>Cimicomorpha</taxon>
        <taxon>Reduviidae</taxon>
        <taxon>Harpactorinae</taxon>
        <taxon>Harpactorini</taxon>
        <taxon>Rhynocoris</taxon>
    </lineage>
</organism>
<feature type="signal peptide" evidence="3">
    <location>
        <begin position="1"/>
        <end position="19"/>
    </location>
</feature>
<comment type="caution">
    <text evidence="5">The sequence shown here is derived from an EMBL/GenBank/DDBJ whole genome shotgun (WGS) entry which is preliminary data.</text>
</comment>
<dbReference type="CDD" id="cd22827">
    <property type="entry name" value="Gal_Rha_Lectin_SUL-I-like"/>
    <property type="match status" value="2"/>
</dbReference>
<evidence type="ECO:0000256" key="2">
    <source>
        <dbReference type="ARBA" id="ARBA00022734"/>
    </source>
</evidence>
<dbReference type="InterPro" id="IPR043159">
    <property type="entry name" value="Lectin_gal-bd_sf"/>
</dbReference>
<dbReference type="PROSITE" id="PS50228">
    <property type="entry name" value="SUEL_LECTIN"/>
    <property type="match status" value="2"/>
</dbReference>
<keyword evidence="3" id="KW-0732">Signal</keyword>
<sequence length="217" mass="24649">MYLKLSFIYLYSLIHIIFAEIVRDLVCEDETLELTCPNGFVLDIRNAMYGRRNLLYCTMVGSKVNDCSATTALSVVRSRCNRRETCSIPAHNNIFGDPCAGTAKYLEVTYECKKVDIITKYACENDVVHLKCREEDSYIYIANVLYGRTNPAVCSVFLDRQVVSNKCKASNALSIVQAKCDHLRECKIKASNEVFGDPCSGTFKYIEVDFQCLYRDD</sequence>
<feature type="domain" description="SUEL-type lectin" evidence="4">
    <location>
        <begin position="26"/>
        <end position="113"/>
    </location>
</feature>
<dbReference type="Gene3D" id="2.60.120.740">
    <property type="match status" value="2"/>
</dbReference>
<evidence type="ECO:0000259" key="4">
    <source>
        <dbReference type="PROSITE" id="PS50228"/>
    </source>
</evidence>
<reference evidence="5 6" key="1">
    <citation type="submission" date="2022-12" db="EMBL/GenBank/DDBJ databases">
        <title>Chromosome-level genome assembly of true bugs.</title>
        <authorList>
            <person name="Ma L."/>
            <person name="Li H."/>
        </authorList>
    </citation>
    <scope>NUCLEOTIDE SEQUENCE [LARGE SCALE GENOMIC DNA]</scope>
    <source>
        <strain evidence="5">Lab_2022b</strain>
    </source>
</reference>
<keyword evidence="2" id="KW-0430">Lectin</keyword>
<name>A0AAW1DRC4_9HEMI</name>
<gene>
    <name evidence="5" type="ORF">O3M35_001183</name>
</gene>
<keyword evidence="6" id="KW-1185">Reference proteome</keyword>
<dbReference type="Pfam" id="PF02140">
    <property type="entry name" value="SUEL_Lectin"/>
    <property type="match status" value="2"/>
</dbReference>
<evidence type="ECO:0000256" key="1">
    <source>
        <dbReference type="ARBA" id="ARBA00010933"/>
    </source>
</evidence>
<dbReference type="PANTHER" id="PTHR46780">
    <property type="entry name" value="PROTEIN EVA-1"/>
    <property type="match status" value="1"/>
</dbReference>
<accession>A0AAW1DRC4</accession>
<dbReference type="InterPro" id="IPR000922">
    <property type="entry name" value="Lectin_gal-bd_dom"/>
</dbReference>
<evidence type="ECO:0000313" key="6">
    <source>
        <dbReference type="Proteomes" id="UP001461498"/>
    </source>
</evidence>